<evidence type="ECO:0000313" key="2">
    <source>
        <dbReference type="Proteomes" id="UP000182798"/>
    </source>
</evidence>
<accession>A0A1J5TSZ1</accession>
<name>A0A1J5TSZ1_9GAMM</name>
<proteinExistence type="predicted"/>
<dbReference type="EMBL" id="MIQH01000928">
    <property type="protein sequence ID" value="OIR24000.1"/>
    <property type="molecule type" value="Genomic_DNA"/>
</dbReference>
<dbReference type="AlphaFoldDB" id="A0A1J5TSZ1"/>
<organism evidence="1 2">
    <name type="scientific">Bathymodiolus thermophilus thioautotrophic gill symbiont</name>
    <dbReference type="NCBI Taxonomy" id="2360"/>
    <lineage>
        <taxon>Bacteria</taxon>
        <taxon>Pseudomonadati</taxon>
        <taxon>Pseudomonadota</taxon>
        <taxon>Gammaproteobacteria</taxon>
        <taxon>sulfur-oxidizing symbionts</taxon>
    </lineage>
</organism>
<gene>
    <name evidence="1" type="ORF">BGC33_08945</name>
</gene>
<evidence type="ECO:0000313" key="1">
    <source>
        <dbReference type="EMBL" id="OIR24000.1"/>
    </source>
</evidence>
<reference evidence="2" key="1">
    <citation type="submission" date="2016-09" db="EMBL/GenBank/DDBJ databases">
        <title>Genome Sequence of Bathymodiolus thermophilus sulfur-oxidizing gill endosymbiont.</title>
        <authorList>
            <person name="Ponnudurai R."/>
            <person name="Kleiner M."/>
            <person name="Sayavedra L."/>
            <person name="Thuermer A."/>
            <person name="Felbeck H."/>
            <person name="Schlueter R."/>
            <person name="Schweder T."/>
            <person name="Markert S."/>
        </authorList>
    </citation>
    <scope>NUCLEOTIDE SEQUENCE [LARGE SCALE GENOMIC DNA]</scope>
    <source>
        <strain evidence="2">BAT/CrabSpa'14</strain>
    </source>
</reference>
<protein>
    <submittedName>
        <fullName evidence="1">Uncharacterized protein</fullName>
    </submittedName>
</protein>
<dbReference type="Proteomes" id="UP000182798">
    <property type="component" value="Unassembled WGS sequence"/>
</dbReference>
<comment type="caution">
    <text evidence="1">The sequence shown here is derived from an EMBL/GenBank/DDBJ whole genome shotgun (WGS) entry which is preliminary data.</text>
</comment>
<sequence>MGLTKRQILFIGQWVKIDLWLMFVPNAGAHLVLERRNGYKPFPTVGLAFLKGCCQVRIIYTCCKGLKYYQPCL</sequence>